<accession>A0A5C3KRV6</accession>
<protein>
    <submittedName>
        <fullName evidence="1">Uncharacterized protein</fullName>
    </submittedName>
</protein>
<dbReference type="InterPro" id="IPR029962">
    <property type="entry name" value="TBL"/>
</dbReference>
<evidence type="ECO:0000313" key="2">
    <source>
        <dbReference type="Proteomes" id="UP000307440"/>
    </source>
</evidence>
<sequence>MARKRQILKVVAVLGAFLYVAFWLRRLQSEEIIFTQLLREYRPKNADPFLQPRIPRDLCIEDECLHGRWVRRDPPFTSLQDFQAVFTSNSSTKWHRCAVVPPAEGVTRTPDETKKLEQERLVETMNWVWMPDRGRMVPFDVEDFIVRLLRTPAGVIFIGDSLSAAHRHGFQARLEQGGFKFDVASPSYSAEFVPFSNASHLRMHILRPNDPMTLKLQRRAQDHMLIHEPEIRAITEQYGAKKTYYWYHKFKRVEGWESFVRLIARPRAGEEHVVTGNTILLMNAGAHWSRSELAMLPDRGTDEQEQLRVIWSYQQMVKLLMNRLSPIPRISVLYRSTSPGHPNCGSKPSPYDNITHALAGEHNVVQQLLAPLKTSKDIKSKKRWDWNLFNEHNMVWKREIEKLKAEEEENAQAASAETRARWDYVDLWEMNLQRPDAHSEPGKDCLHWCLPVVHADWTHYLYHLVYLRTAYASI</sequence>
<organism evidence="1 2">
    <name type="scientific">Coprinopsis marcescibilis</name>
    <name type="common">Agaric fungus</name>
    <name type="synonym">Psathyrella marcescibilis</name>
    <dbReference type="NCBI Taxonomy" id="230819"/>
    <lineage>
        <taxon>Eukaryota</taxon>
        <taxon>Fungi</taxon>
        <taxon>Dikarya</taxon>
        <taxon>Basidiomycota</taxon>
        <taxon>Agaricomycotina</taxon>
        <taxon>Agaricomycetes</taxon>
        <taxon>Agaricomycetidae</taxon>
        <taxon>Agaricales</taxon>
        <taxon>Agaricineae</taxon>
        <taxon>Psathyrellaceae</taxon>
        <taxon>Coprinopsis</taxon>
    </lineage>
</organism>
<name>A0A5C3KRV6_COPMA</name>
<keyword evidence="2" id="KW-1185">Reference proteome</keyword>
<dbReference type="AlphaFoldDB" id="A0A5C3KRV6"/>
<evidence type="ECO:0000313" key="1">
    <source>
        <dbReference type="EMBL" id="TFK23232.1"/>
    </source>
</evidence>
<dbReference type="GO" id="GO:0016413">
    <property type="term" value="F:O-acetyltransferase activity"/>
    <property type="evidence" value="ECO:0007669"/>
    <property type="project" value="InterPro"/>
</dbReference>
<dbReference type="EMBL" id="ML210223">
    <property type="protein sequence ID" value="TFK23232.1"/>
    <property type="molecule type" value="Genomic_DNA"/>
</dbReference>
<proteinExistence type="predicted"/>
<dbReference type="PANTHER" id="PTHR32285">
    <property type="entry name" value="PROTEIN TRICHOME BIREFRINGENCE-LIKE 9-RELATED"/>
    <property type="match status" value="1"/>
</dbReference>
<reference evidence="1 2" key="1">
    <citation type="journal article" date="2019" name="Nat. Ecol. Evol.">
        <title>Megaphylogeny resolves global patterns of mushroom evolution.</title>
        <authorList>
            <person name="Varga T."/>
            <person name="Krizsan K."/>
            <person name="Foldi C."/>
            <person name="Dima B."/>
            <person name="Sanchez-Garcia M."/>
            <person name="Sanchez-Ramirez S."/>
            <person name="Szollosi G.J."/>
            <person name="Szarkandi J.G."/>
            <person name="Papp V."/>
            <person name="Albert L."/>
            <person name="Andreopoulos W."/>
            <person name="Angelini C."/>
            <person name="Antonin V."/>
            <person name="Barry K.W."/>
            <person name="Bougher N.L."/>
            <person name="Buchanan P."/>
            <person name="Buyck B."/>
            <person name="Bense V."/>
            <person name="Catcheside P."/>
            <person name="Chovatia M."/>
            <person name="Cooper J."/>
            <person name="Damon W."/>
            <person name="Desjardin D."/>
            <person name="Finy P."/>
            <person name="Geml J."/>
            <person name="Haridas S."/>
            <person name="Hughes K."/>
            <person name="Justo A."/>
            <person name="Karasinski D."/>
            <person name="Kautmanova I."/>
            <person name="Kiss B."/>
            <person name="Kocsube S."/>
            <person name="Kotiranta H."/>
            <person name="LaButti K.M."/>
            <person name="Lechner B.E."/>
            <person name="Liimatainen K."/>
            <person name="Lipzen A."/>
            <person name="Lukacs Z."/>
            <person name="Mihaltcheva S."/>
            <person name="Morgado L.N."/>
            <person name="Niskanen T."/>
            <person name="Noordeloos M.E."/>
            <person name="Ohm R.A."/>
            <person name="Ortiz-Santana B."/>
            <person name="Ovrebo C."/>
            <person name="Racz N."/>
            <person name="Riley R."/>
            <person name="Savchenko A."/>
            <person name="Shiryaev A."/>
            <person name="Soop K."/>
            <person name="Spirin V."/>
            <person name="Szebenyi C."/>
            <person name="Tomsovsky M."/>
            <person name="Tulloss R.E."/>
            <person name="Uehling J."/>
            <person name="Grigoriev I.V."/>
            <person name="Vagvolgyi C."/>
            <person name="Papp T."/>
            <person name="Martin F.M."/>
            <person name="Miettinen O."/>
            <person name="Hibbett D.S."/>
            <person name="Nagy L.G."/>
        </authorList>
    </citation>
    <scope>NUCLEOTIDE SEQUENCE [LARGE SCALE GENOMIC DNA]</scope>
    <source>
        <strain evidence="1 2">CBS 121175</strain>
    </source>
</reference>
<dbReference type="OrthoDB" id="630188at2759"/>
<dbReference type="Proteomes" id="UP000307440">
    <property type="component" value="Unassembled WGS sequence"/>
</dbReference>
<dbReference type="PANTHER" id="PTHR32285:SF48">
    <property type="entry name" value="PROTEIN TRICHOME BIREFRINGENCE-LIKE 19"/>
    <property type="match status" value="1"/>
</dbReference>
<gene>
    <name evidence="1" type="ORF">FA15DRAFT_670731</name>
</gene>